<dbReference type="PANTHER" id="PTHR33137">
    <property type="entry name" value="MEDIATOR OF RNA POLYMERASE II TRANSCRIPTION SUBUNIT 15A-RELATED"/>
    <property type="match status" value="1"/>
</dbReference>
<protein>
    <recommendedName>
        <fullName evidence="4">Mediator complex subunit 15 KIX domain-containing protein</fullName>
    </recommendedName>
</protein>
<evidence type="ECO:0000256" key="2">
    <source>
        <dbReference type="ARBA" id="ARBA00023242"/>
    </source>
</evidence>
<dbReference type="InterPro" id="IPR044661">
    <property type="entry name" value="MED15a/b/c-like"/>
</dbReference>
<feature type="compositionally biased region" description="Low complexity" evidence="3">
    <location>
        <begin position="861"/>
        <end position="871"/>
    </location>
</feature>
<feature type="region of interest" description="Disordered" evidence="3">
    <location>
        <begin position="553"/>
        <end position="580"/>
    </location>
</feature>
<gene>
    <name evidence="5" type="ORF">Sjap_012215</name>
</gene>
<feature type="compositionally biased region" description="Polar residues" evidence="3">
    <location>
        <begin position="947"/>
        <end position="957"/>
    </location>
</feature>
<dbReference type="Pfam" id="PF16987">
    <property type="entry name" value="KIX_2"/>
    <property type="match status" value="1"/>
</dbReference>
<dbReference type="FunFam" id="1.10.246.20:FF:000003">
    <property type="entry name" value="Mediator of RNA polymerase II transcription subunit 15a"/>
    <property type="match status" value="1"/>
</dbReference>
<reference evidence="5 6" key="1">
    <citation type="submission" date="2024-01" db="EMBL/GenBank/DDBJ databases">
        <title>Genome assemblies of Stephania.</title>
        <authorList>
            <person name="Yang L."/>
        </authorList>
    </citation>
    <scope>NUCLEOTIDE SEQUENCE [LARGE SCALE GENOMIC DNA]</scope>
    <source>
        <strain evidence="5">QJT</strain>
        <tissue evidence="5">Leaf</tissue>
    </source>
</reference>
<dbReference type="GO" id="GO:0003713">
    <property type="term" value="F:transcription coactivator activity"/>
    <property type="evidence" value="ECO:0007669"/>
    <property type="project" value="InterPro"/>
</dbReference>
<feature type="region of interest" description="Disordered" evidence="3">
    <location>
        <begin position="189"/>
        <end position="362"/>
    </location>
</feature>
<comment type="caution">
    <text evidence="5">The sequence shown here is derived from an EMBL/GenBank/DDBJ whole genome shotgun (WGS) entry which is preliminary data.</text>
</comment>
<feature type="compositionally biased region" description="Low complexity" evidence="3">
    <location>
        <begin position="321"/>
        <end position="362"/>
    </location>
</feature>
<dbReference type="GO" id="GO:0031490">
    <property type="term" value="F:chromatin DNA binding"/>
    <property type="evidence" value="ECO:0007669"/>
    <property type="project" value="InterPro"/>
</dbReference>
<feature type="compositionally biased region" description="Low complexity" evidence="3">
    <location>
        <begin position="220"/>
        <end position="314"/>
    </location>
</feature>
<accession>A0AAP0IXB0</accession>
<feature type="region of interest" description="Disordered" evidence="3">
    <location>
        <begin position="91"/>
        <end position="119"/>
    </location>
</feature>
<feature type="compositionally biased region" description="Low complexity" evidence="3">
    <location>
        <begin position="707"/>
        <end position="729"/>
    </location>
</feature>
<evidence type="ECO:0000313" key="5">
    <source>
        <dbReference type="EMBL" id="KAK9122613.1"/>
    </source>
</evidence>
<feature type="compositionally biased region" description="Polar residues" evidence="3">
    <location>
        <begin position="735"/>
        <end position="772"/>
    </location>
</feature>
<keyword evidence="6" id="KW-1185">Reference proteome</keyword>
<feature type="compositionally biased region" description="Polar residues" evidence="3">
    <location>
        <begin position="788"/>
        <end position="809"/>
    </location>
</feature>
<feature type="region of interest" description="Disordered" evidence="3">
    <location>
        <begin position="707"/>
        <end position="772"/>
    </location>
</feature>
<sequence>MDNWRPAAQAEAGMEGGGGDWRNQLQQDSRSRIVNKIMETLKKHLPITGPEGLVELQKIAIRFEEKIYSAATSQSDYLRKISLKMLTMETKSQSNNGPNALQPSAAIGNQNPSDSGSLGMQAQVLNQGQQIPLPNQSQPRQQMLPQNPITSAGIQSSGGLASSLPSVNGLSQTSVSNAVGQSSGLQNISGIPQNSVGNSVGQGVPSNIFNSTQRPMPGRQHPQQVATQQNQQQPSTASQYVYHQQQLQQQMLKQKLQQQGNMSQSVMQSHIQQQQNPLQPSQLQSSQQSLMQMASNLHSTQPSIQQTQPSMMQSNVRPGLQQNQQSSQQPSSSIPQQHPQSILRQQQQSQQSLHQQTSVLHQQQTPMPQTLMGQQPNATNMQQNHLISQQNNVSDMQQQQRLLSQQNNMSNMQQHQQQQLLGQQNVTNLHQQQLGPQNTVPGMQQQQPLVGTQSAVSSMQPHQSSMHILQQGKVVGQQQSAQASTTLLQIQGQQSQSQSLPLQQQQQQQQQLMSQLQSQPQMGLQQQQNQLQRDMQQRLQVAGSTLQAQGVIEQKPFQQQRAVPDASSTSMDSTGQTGNANSMDWQEEIYQKVKSLKELYLPELNELHQKISLKMQQHESTSQGARDQMDKFKIMDQVEKLKVMKVMLDRSMAFLQVSKNSMPHSYRDKLGQYEKQIMSFINMNRPKRSFQQGQQQIHPLSGHPLSLQQQQLQQQQPQQQQLPSQTPQLQHHDNQMNSQIQPSSLQSGVTSMQPTSVTSMQSSMPPLPTQTGISTAQANMMNAIQTGSTLESGQGSGPNSLQQNGVGSLQQNSANAPQQANITTNTLSQGVGNALQSNINSLPLNPNVLQHQNLRQKQEQHMLQAQQSKQQQFHHHQMQQQLLQQQKQQMLQQQQQHPQLQQQFQQQLAQQQKQQQTAQLQSHSMPQLHQMNEDMKMRQGMSFKPGMTQQQQHSAGQRASYHHQSLKGGTQFPISPQLVQAASPQISQHASPQIDQQNLLTPFSKAGTPLQSANSPFIVPSPPTPLAPSPMPGDPEKQASGVTMIPNAGNVGQPQPTALAQAQSLAIGTPGISASPLLAEFTSPDGNQGTASTIISGKPNVSEQPMERLIKAVKSMSPKALTAAVSDIGAVISMIDRIAGSAPGNGSRAAVGEDLVAMTKCRIQARNLITQDGNSANKKMRRDTSAMPLNVVSSCGSTNDSFKQLNALETSDVESTATSGIKRPQFEVNHALLEEIREINQRLIDTVVDISDEDVDPTAAAAAAEGGEGTIVKCSFNAVALSPNLKSQYASAQMSPILPLRLLVPTNYPSSSPILLDKFPAELSKDYDDLSAKARSRFNRSLRSLSQPMSLGDMVRTWDICARAIVADYAQQSGGGSFSSRYGTWENCVSAA</sequence>
<dbReference type="InterPro" id="IPR036529">
    <property type="entry name" value="KIX_dom_sf"/>
</dbReference>
<feature type="region of interest" description="Disordered" evidence="3">
    <location>
        <begin position="788"/>
        <end position="818"/>
    </location>
</feature>
<dbReference type="Gene3D" id="1.10.246.20">
    <property type="entry name" value="Coactivator CBP, KIX domain"/>
    <property type="match status" value="1"/>
</dbReference>
<keyword evidence="2" id="KW-0539">Nucleus</keyword>
<dbReference type="GO" id="GO:0005634">
    <property type="term" value="C:nucleus"/>
    <property type="evidence" value="ECO:0007669"/>
    <property type="project" value="UniProtKB-SubCell"/>
</dbReference>
<dbReference type="SUPFAM" id="SSF47040">
    <property type="entry name" value="Kix domain of CBP (creb binding protein)"/>
    <property type="match status" value="1"/>
</dbReference>
<evidence type="ECO:0000313" key="6">
    <source>
        <dbReference type="Proteomes" id="UP001417504"/>
    </source>
</evidence>
<feature type="region of interest" description="Disordered" evidence="3">
    <location>
        <begin position="1"/>
        <end position="24"/>
    </location>
</feature>
<evidence type="ECO:0000256" key="1">
    <source>
        <dbReference type="ARBA" id="ARBA00004123"/>
    </source>
</evidence>
<feature type="compositionally biased region" description="Polar residues" evidence="3">
    <location>
        <begin position="556"/>
        <end position="580"/>
    </location>
</feature>
<feature type="region of interest" description="Disordered" evidence="3">
    <location>
        <begin position="434"/>
        <end position="466"/>
    </location>
</feature>
<feature type="compositionally biased region" description="Polar residues" evidence="3">
    <location>
        <begin position="189"/>
        <end position="214"/>
    </location>
</feature>
<organism evidence="5 6">
    <name type="scientific">Stephania japonica</name>
    <dbReference type="NCBI Taxonomy" id="461633"/>
    <lineage>
        <taxon>Eukaryota</taxon>
        <taxon>Viridiplantae</taxon>
        <taxon>Streptophyta</taxon>
        <taxon>Embryophyta</taxon>
        <taxon>Tracheophyta</taxon>
        <taxon>Spermatophyta</taxon>
        <taxon>Magnoliopsida</taxon>
        <taxon>Ranunculales</taxon>
        <taxon>Menispermaceae</taxon>
        <taxon>Menispermoideae</taxon>
        <taxon>Cissampelideae</taxon>
        <taxon>Stephania</taxon>
    </lineage>
</organism>
<proteinExistence type="predicted"/>
<dbReference type="EMBL" id="JBBNAE010000005">
    <property type="protein sequence ID" value="KAK9122613.1"/>
    <property type="molecule type" value="Genomic_DNA"/>
</dbReference>
<evidence type="ECO:0000256" key="3">
    <source>
        <dbReference type="SAM" id="MobiDB-lite"/>
    </source>
</evidence>
<comment type="subcellular location">
    <subcellularLocation>
        <location evidence="1">Nucleus</location>
    </subcellularLocation>
</comment>
<feature type="domain" description="Mediator complex subunit 15 KIX" evidence="4">
    <location>
        <begin position="19"/>
        <end position="97"/>
    </location>
</feature>
<dbReference type="PANTHER" id="PTHR33137:SF4">
    <property type="entry name" value="MEDIATOR OF RNA POLYMERASE II TRANSCRIPTION SUBUNIT 15A-RELATED"/>
    <property type="match status" value="1"/>
</dbReference>
<dbReference type="InterPro" id="IPR036546">
    <property type="entry name" value="MED15_KIX"/>
</dbReference>
<evidence type="ECO:0000259" key="4">
    <source>
        <dbReference type="Pfam" id="PF16987"/>
    </source>
</evidence>
<dbReference type="Proteomes" id="UP001417504">
    <property type="component" value="Unassembled WGS sequence"/>
</dbReference>
<feature type="region of interest" description="Disordered" evidence="3">
    <location>
        <begin position="131"/>
        <end position="161"/>
    </location>
</feature>
<feature type="region of interest" description="Disordered" evidence="3">
    <location>
        <begin position="944"/>
        <end position="971"/>
    </location>
</feature>
<feature type="region of interest" description="Disordered" evidence="3">
    <location>
        <begin position="853"/>
        <end position="881"/>
    </location>
</feature>
<name>A0AAP0IXB0_9MAGN</name>